<protein>
    <submittedName>
        <fullName evidence="2">ABC transporter</fullName>
    </submittedName>
</protein>
<evidence type="ECO:0000313" key="2">
    <source>
        <dbReference type="EMBL" id="SHH03346.1"/>
    </source>
</evidence>
<evidence type="ECO:0000259" key="1">
    <source>
        <dbReference type="Pfam" id="PF00005"/>
    </source>
</evidence>
<gene>
    <name evidence="2" type="ORF">SAMN04488530_11529</name>
</gene>
<dbReference type="AlphaFoldDB" id="A0A1M5PNP0"/>
<dbReference type="GO" id="GO:0016887">
    <property type="term" value="F:ATP hydrolysis activity"/>
    <property type="evidence" value="ECO:0007669"/>
    <property type="project" value="InterPro"/>
</dbReference>
<feature type="domain" description="ABC transporter" evidence="1">
    <location>
        <begin position="20"/>
        <end position="102"/>
    </location>
</feature>
<dbReference type="InterPro" id="IPR003439">
    <property type="entry name" value="ABC_transporter-like_ATP-bd"/>
</dbReference>
<dbReference type="InterPro" id="IPR027417">
    <property type="entry name" value="P-loop_NTPase"/>
</dbReference>
<dbReference type="Pfam" id="PF00005">
    <property type="entry name" value="ABC_tran"/>
    <property type="match status" value="1"/>
</dbReference>
<dbReference type="Gene3D" id="3.40.50.300">
    <property type="entry name" value="P-loop containing nucleotide triphosphate hydrolases"/>
    <property type="match status" value="1"/>
</dbReference>
<dbReference type="PANTHER" id="PTHR42798:SF4">
    <property type="entry name" value="ABC TRANSPORTER DOMAIN-CONTAINING PROTEIN"/>
    <property type="match status" value="1"/>
</dbReference>
<organism evidence="2 3">
    <name type="scientific">Asaccharospora irregularis DSM 2635</name>
    <dbReference type="NCBI Taxonomy" id="1121321"/>
    <lineage>
        <taxon>Bacteria</taxon>
        <taxon>Bacillati</taxon>
        <taxon>Bacillota</taxon>
        <taxon>Clostridia</taxon>
        <taxon>Peptostreptococcales</taxon>
        <taxon>Peptostreptococcaceae</taxon>
        <taxon>Asaccharospora</taxon>
    </lineage>
</organism>
<dbReference type="Proteomes" id="UP000243255">
    <property type="component" value="Unassembled WGS sequence"/>
</dbReference>
<proteinExistence type="predicted"/>
<dbReference type="SUPFAM" id="SSF52540">
    <property type="entry name" value="P-loop containing nucleoside triphosphate hydrolases"/>
    <property type="match status" value="1"/>
</dbReference>
<evidence type="ECO:0000313" key="3">
    <source>
        <dbReference type="Proteomes" id="UP000243255"/>
    </source>
</evidence>
<keyword evidence="3" id="KW-1185">Reference proteome</keyword>
<name>A0A1M5PNP0_9FIRM</name>
<dbReference type="PANTHER" id="PTHR42798">
    <property type="entry name" value="LIPOPROTEIN-RELEASING SYSTEM ATP-BINDING PROTEIN LOLD"/>
    <property type="match status" value="1"/>
</dbReference>
<dbReference type="EMBL" id="FQWX01000015">
    <property type="protein sequence ID" value="SHH03346.1"/>
    <property type="molecule type" value="Genomic_DNA"/>
</dbReference>
<sequence length="112" mass="12826">MEVICKLNNIVKSYGNRKILNNFNIEIYKGEFVVIKVKIGISKTTLLNIIGLIEKIDSGKVILFDKDVTKITNNKLNKLLRNKVSYLFQNYALIDSESIDKNLDIALTYSKK</sequence>
<dbReference type="STRING" id="1121321.SAMN04488530_11529"/>
<dbReference type="GO" id="GO:0005524">
    <property type="term" value="F:ATP binding"/>
    <property type="evidence" value="ECO:0007669"/>
    <property type="project" value="InterPro"/>
</dbReference>
<dbReference type="OrthoDB" id="9802264at2"/>
<accession>A0A1M5PNP0</accession>
<reference evidence="3" key="1">
    <citation type="submission" date="2016-11" db="EMBL/GenBank/DDBJ databases">
        <authorList>
            <person name="Varghese N."/>
            <person name="Submissions S."/>
        </authorList>
    </citation>
    <scope>NUCLEOTIDE SEQUENCE [LARGE SCALE GENOMIC DNA]</scope>
    <source>
        <strain evidence="3">DSM 2635</strain>
    </source>
</reference>